<feature type="transmembrane region" description="Helical" evidence="9">
    <location>
        <begin position="203"/>
        <end position="222"/>
    </location>
</feature>
<dbReference type="OrthoDB" id="9774600at2"/>
<keyword evidence="11" id="KW-1185">Reference proteome</keyword>
<dbReference type="InterPro" id="IPR018584">
    <property type="entry name" value="GT87"/>
</dbReference>
<comment type="similarity">
    <text evidence="7">Belongs to the glycosyltransferase 87 family.</text>
</comment>
<evidence type="ECO:0000256" key="1">
    <source>
        <dbReference type="ARBA" id="ARBA00004651"/>
    </source>
</evidence>
<organism evidence="10 11">
    <name type="scientific">Streptacidiphilus jiangxiensis</name>
    <dbReference type="NCBI Taxonomy" id="235985"/>
    <lineage>
        <taxon>Bacteria</taxon>
        <taxon>Bacillati</taxon>
        <taxon>Actinomycetota</taxon>
        <taxon>Actinomycetes</taxon>
        <taxon>Kitasatosporales</taxon>
        <taxon>Streptomycetaceae</taxon>
        <taxon>Streptacidiphilus</taxon>
    </lineage>
</organism>
<evidence type="ECO:0000313" key="11">
    <source>
        <dbReference type="Proteomes" id="UP000183015"/>
    </source>
</evidence>
<evidence type="ECO:0000313" key="10">
    <source>
        <dbReference type="EMBL" id="SEL61022.1"/>
    </source>
</evidence>
<keyword evidence="5 9" id="KW-1133">Transmembrane helix</keyword>
<proteinExistence type="inferred from homology"/>
<evidence type="ECO:0000256" key="8">
    <source>
        <dbReference type="SAM" id="MobiDB-lite"/>
    </source>
</evidence>
<evidence type="ECO:0000256" key="3">
    <source>
        <dbReference type="ARBA" id="ARBA00022679"/>
    </source>
</evidence>
<evidence type="ECO:0000256" key="2">
    <source>
        <dbReference type="ARBA" id="ARBA00022475"/>
    </source>
</evidence>
<evidence type="ECO:0000256" key="9">
    <source>
        <dbReference type="SAM" id="Phobius"/>
    </source>
</evidence>
<feature type="transmembrane region" description="Helical" evidence="9">
    <location>
        <begin position="389"/>
        <end position="406"/>
    </location>
</feature>
<keyword evidence="4 9" id="KW-0812">Transmembrane</keyword>
<sequence>MTTVHRVIEAVRTAPRRATTRAGLAALASLLLYAVLRHLSHVSMVDAMVYQAEGAAVAHGHDLYQLRVGAYALPATYPPFSAMLFAPAALLPFGALRVIVTLVNLVELAVVAALSCRLVGWPSRPLRPAAVLLITGFGVWLEPVWTTLRYGQINLLILALVLWDLTLPESSRLKGVGIGLAAGLKITPGIFVLYLLLTRRFRAAATAAASCAATMLVGLLVLPGASWDFWTKELYDTTRVGLEYIVDNQSLRGMMDRLLLSTHTGVSTLLLVAVVAVVGLALAVLIDRRCAGMRRARAWSGLTVAFTMVLISPISWTHHWVWCVPLLVLLGAEARDERRRGRAGWAGRRWRIVLAATAVCFCSFAMWFVPHKAWSGQVRLSYWFEPSASVYPVFGLAFLALVAVRVRRRLSVPVPDAPQTPQGRGASALGDHPRATARH</sequence>
<evidence type="ECO:0000256" key="5">
    <source>
        <dbReference type="ARBA" id="ARBA00022989"/>
    </source>
</evidence>
<keyword evidence="6 9" id="KW-0472">Membrane</keyword>
<reference evidence="11" key="1">
    <citation type="submission" date="2016-10" db="EMBL/GenBank/DDBJ databases">
        <authorList>
            <person name="Varghese N."/>
        </authorList>
    </citation>
    <scope>NUCLEOTIDE SEQUENCE [LARGE SCALE GENOMIC DNA]</scope>
    <source>
        <strain evidence="11">DSM 45096 / BCRC 16803 / CGMCC 4.1857 / CIP 109030 / JCM 12277 / KCTC 19219 / NBRC 100920 / 33214</strain>
    </source>
</reference>
<feature type="transmembrane region" description="Helical" evidence="9">
    <location>
        <begin position="126"/>
        <end position="141"/>
    </location>
</feature>
<accession>A0A1H7RLI3</accession>
<feature type="transmembrane region" description="Helical" evidence="9">
    <location>
        <begin position="89"/>
        <end position="114"/>
    </location>
</feature>
<dbReference type="EMBL" id="FOAZ01000010">
    <property type="protein sequence ID" value="SEL61022.1"/>
    <property type="molecule type" value="Genomic_DNA"/>
</dbReference>
<dbReference type="AlphaFoldDB" id="A0A1H7RLI3"/>
<evidence type="ECO:0000256" key="6">
    <source>
        <dbReference type="ARBA" id="ARBA00023136"/>
    </source>
</evidence>
<dbReference type="RefSeq" id="WP_052439454.1">
    <property type="nucleotide sequence ID" value="NZ_BBPN01000055.1"/>
</dbReference>
<dbReference type="GO" id="GO:0016758">
    <property type="term" value="F:hexosyltransferase activity"/>
    <property type="evidence" value="ECO:0007669"/>
    <property type="project" value="InterPro"/>
</dbReference>
<feature type="transmembrane region" description="Helical" evidence="9">
    <location>
        <begin position="258"/>
        <end position="286"/>
    </location>
</feature>
<protein>
    <submittedName>
        <fullName evidence="10">Alpha-1,2-mannosyltransferase</fullName>
    </submittedName>
</protein>
<feature type="transmembrane region" description="Helical" evidence="9">
    <location>
        <begin position="22"/>
        <end position="40"/>
    </location>
</feature>
<feature type="region of interest" description="Disordered" evidence="8">
    <location>
        <begin position="415"/>
        <end position="439"/>
    </location>
</feature>
<dbReference type="Pfam" id="PF09594">
    <property type="entry name" value="GT87"/>
    <property type="match status" value="1"/>
</dbReference>
<feature type="transmembrane region" description="Helical" evidence="9">
    <location>
        <begin position="352"/>
        <end position="369"/>
    </location>
</feature>
<dbReference type="STRING" id="235985.SAMN05414137_110197"/>
<comment type="subcellular location">
    <subcellularLocation>
        <location evidence="1">Cell membrane</location>
        <topology evidence="1">Multi-pass membrane protein</topology>
    </subcellularLocation>
</comment>
<dbReference type="Proteomes" id="UP000183015">
    <property type="component" value="Unassembled WGS sequence"/>
</dbReference>
<keyword evidence="10" id="KW-0328">Glycosyltransferase</keyword>
<keyword evidence="3 10" id="KW-0808">Transferase</keyword>
<dbReference type="eggNOG" id="COG5650">
    <property type="taxonomic scope" value="Bacteria"/>
</dbReference>
<evidence type="ECO:0000256" key="4">
    <source>
        <dbReference type="ARBA" id="ARBA00022692"/>
    </source>
</evidence>
<keyword evidence="2" id="KW-1003">Cell membrane</keyword>
<gene>
    <name evidence="10" type="ORF">SAMN05414137_110197</name>
</gene>
<evidence type="ECO:0000256" key="7">
    <source>
        <dbReference type="ARBA" id="ARBA00024033"/>
    </source>
</evidence>
<dbReference type="GO" id="GO:0005886">
    <property type="term" value="C:plasma membrane"/>
    <property type="evidence" value="ECO:0007669"/>
    <property type="project" value="UniProtKB-SubCell"/>
</dbReference>
<feature type="transmembrane region" description="Helical" evidence="9">
    <location>
        <begin position="177"/>
        <end position="197"/>
    </location>
</feature>
<name>A0A1H7RLI3_STRJI</name>